<sequence length="77" mass="8250">MMKIKSLKDGNGRDLYGKLECEHCGAEEKLSGGYDDGFWHGMVLPAMFCSSCGLNRDGDARTPEVVAALQAKGVNGI</sequence>
<dbReference type="AlphaFoldDB" id="A0A0T9V0M8"/>
<organism evidence="1 2">
    <name type="scientific">Yersinia aleksiciae</name>
    <dbReference type="NCBI Taxonomy" id="263819"/>
    <lineage>
        <taxon>Bacteria</taxon>
        <taxon>Pseudomonadati</taxon>
        <taxon>Pseudomonadota</taxon>
        <taxon>Gammaproteobacteria</taxon>
        <taxon>Enterobacterales</taxon>
        <taxon>Yersiniaceae</taxon>
        <taxon>Yersinia</taxon>
    </lineage>
</organism>
<evidence type="ECO:0000313" key="1">
    <source>
        <dbReference type="EMBL" id="CNL92506.1"/>
    </source>
</evidence>
<dbReference type="EMBL" id="CQEM01000033">
    <property type="protein sequence ID" value="CNL92506.1"/>
    <property type="molecule type" value="Genomic_DNA"/>
</dbReference>
<dbReference type="Proteomes" id="UP000040088">
    <property type="component" value="Unassembled WGS sequence"/>
</dbReference>
<protein>
    <submittedName>
        <fullName evidence="1">Uncharacterized protein</fullName>
    </submittedName>
</protein>
<name>A0A0T9V0M8_YERAE</name>
<accession>A0A0T9V0M8</accession>
<evidence type="ECO:0000313" key="2">
    <source>
        <dbReference type="Proteomes" id="UP000040088"/>
    </source>
</evidence>
<reference evidence="2" key="1">
    <citation type="submission" date="2015-03" db="EMBL/GenBank/DDBJ databases">
        <authorList>
            <consortium name="Pathogen Informatics"/>
        </authorList>
    </citation>
    <scope>NUCLEOTIDE SEQUENCE [LARGE SCALE GENOMIC DNA]</scope>
    <source>
        <strain evidence="2">IP27925</strain>
    </source>
</reference>
<gene>
    <name evidence="1" type="ORF">ERS008460_04119</name>
</gene>
<proteinExistence type="predicted"/>